<gene>
    <name evidence="3" type="ORF">VITISV_024440</name>
</gene>
<protein>
    <recommendedName>
        <fullName evidence="2">Reverse transcriptase domain-containing protein</fullName>
    </recommendedName>
</protein>
<dbReference type="EMBL" id="AM456676">
    <property type="protein sequence ID" value="CAN65545.1"/>
    <property type="molecule type" value="Genomic_DNA"/>
</dbReference>
<evidence type="ECO:0000256" key="1">
    <source>
        <dbReference type="SAM" id="MobiDB-lite"/>
    </source>
</evidence>
<feature type="compositionally biased region" description="Basic and acidic residues" evidence="1">
    <location>
        <begin position="1"/>
        <end position="50"/>
    </location>
</feature>
<dbReference type="Gene3D" id="3.30.70.270">
    <property type="match status" value="1"/>
</dbReference>
<name>A5BEH5_VITVI</name>
<feature type="domain" description="Reverse transcriptase" evidence="2">
    <location>
        <begin position="284"/>
        <end position="355"/>
    </location>
</feature>
<dbReference type="PANTHER" id="PTHR24559:SF443">
    <property type="entry name" value="RNA-DIRECTED DNA POLYMERASE HOMOLOG"/>
    <property type="match status" value="1"/>
</dbReference>
<feature type="region of interest" description="Disordered" evidence="1">
    <location>
        <begin position="1"/>
        <end position="122"/>
    </location>
</feature>
<sequence length="365" mass="40668">MRYLEKVERRPDRIPDVRYPEKVERRPDRIPNVRYLEKVERRSDRIPDVRHPKRGGTSAGQNSGCETSREDGTPAGQNSGCETSGEGGTSAGQNLGCETSGEGGTSAGQDSGCGTSGEGERRRTEFWIIPDARHPEKVEHRADRIPNVRHPEKVGCWPDRIPDARHLEKVERRPDRILPRNMVMSSMEDGYGLYGYGSLASMACPTTLPNAARLLPPTSSPQLPNCPSHLTGIHGGDMWPPGIVTLGKIELLKNEPQMGVYNTLSVPYGEPVLFQRKQDGSLWLCVDYRALNKVTVKNKYPVPLVADLFDCLAKASYFTKLDLRSGYYNVRIAAGDEPKTTMVTHYGSFEYLVMPYIKKLKTCSC</sequence>
<evidence type="ECO:0000259" key="2">
    <source>
        <dbReference type="Pfam" id="PF00078"/>
    </source>
</evidence>
<reference evidence="3" key="1">
    <citation type="journal article" date="2007" name="PLoS ONE">
        <title>The first genome sequence of an elite grapevine cultivar (Pinot noir Vitis vinifera L.): coping with a highly heterozygous genome.</title>
        <authorList>
            <person name="Velasco R."/>
            <person name="Zharkikh A."/>
            <person name="Troggio M."/>
            <person name="Cartwright D.A."/>
            <person name="Cestaro A."/>
            <person name="Pruss D."/>
            <person name="Pindo M."/>
            <person name="FitzGerald L.M."/>
            <person name="Vezzulli S."/>
            <person name="Reid J."/>
            <person name="Malacarne G."/>
            <person name="Iliev D."/>
            <person name="Coppola G."/>
            <person name="Wardell B."/>
            <person name="Micheletti D."/>
            <person name="Macalma T."/>
            <person name="Facci M."/>
            <person name="Mitchell J.T."/>
            <person name="Perazzolli M."/>
            <person name="Eldredge G."/>
            <person name="Gatto P."/>
            <person name="Oyzerski R."/>
            <person name="Moretto M."/>
            <person name="Gutin N."/>
            <person name="Stefanini M."/>
            <person name="Chen Y."/>
            <person name="Segala C."/>
            <person name="Davenport C."/>
            <person name="Dematte L."/>
            <person name="Mraz A."/>
            <person name="Battilana J."/>
            <person name="Stormo K."/>
            <person name="Costa F."/>
            <person name="Tao Q."/>
            <person name="Si-Ammour A."/>
            <person name="Harkins T."/>
            <person name="Lackey A."/>
            <person name="Perbost C."/>
            <person name="Taillon B."/>
            <person name="Stella A."/>
            <person name="Solovyev V."/>
            <person name="Fawcett J.A."/>
            <person name="Sterck L."/>
            <person name="Vandepoele K."/>
            <person name="Grando S.M."/>
            <person name="Toppo S."/>
            <person name="Moser C."/>
            <person name="Lanchbury J."/>
            <person name="Bogden R."/>
            <person name="Skolnick M."/>
            <person name="Sgaramella V."/>
            <person name="Bhatnagar S.K."/>
            <person name="Fontana P."/>
            <person name="Gutin A."/>
            <person name="Van de Peer Y."/>
            <person name="Salamini F."/>
            <person name="Viola R."/>
        </authorList>
    </citation>
    <scope>NUCLEOTIDE SEQUENCE</scope>
</reference>
<dbReference type="AlphaFoldDB" id="A5BEH5"/>
<organism evidence="3">
    <name type="scientific">Vitis vinifera</name>
    <name type="common">Grape</name>
    <dbReference type="NCBI Taxonomy" id="29760"/>
    <lineage>
        <taxon>Eukaryota</taxon>
        <taxon>Viridiplantae</taxon>
        <taxon>Streptophyta</taxon>
        <taxon>Embryophyta</taxon>
        <taxon>Tracheophyta</taxon>
        <taxon>Spermatophyta</taxon>
        <taxon>Magnoliopsida</taxon>
        <taxon>eudicotyledons</taxon>
        <taxon>Gunneridae</taxon>
        <taxon>Pentapetalae</taxon>
        <taxon>rosids</taxon>
        <taxon>Vitales</taxon>
        <taxon>Vitaceae</taxon>
        <taxon>Viteae</taxon>
        <taxon>Vitis</taxon>
    </lineage>
</organism>
<dbReference type="PANTHER" id="PTHR24559">
    <property type="entry name" value="TRANSPOSON TY3-I GAG-POL POLYPROTEIN"/>
    <property type="match status" value="1"/>
</dbReference>
<dbReference type="SUPFAM" id="SSF56672">
    <property type="entry name" value="DNA/RNA polymerases"/>
    <property type="match status" value="1"/>
</dbReference>
<dbReference type="InterPro" id="IPR000477">
    <property type="entry name" value="RT_dom"/>
</dbReference>
<proteinExistence type="predicted"/>
<dbReference type="InterPro" id="IPR043502">
    <property type="entry name" value="DNA/RNA_pol_sf"/>
</dbReference>
<dbReference type="Gene3D" id="3.10.10.10">
    <property type="entry name" value="HIV Type 1 Reverse Transcriptase, subunit A, domain 1"/>
    <property type="match status" value="1"/>
</dbReference>
<dbReference type="InterPro" id="IPR053134">
    <property type="entry name" value="RNA-dir_DNA_polymerase"/>
</dbReference>
<accession>A5BEH5</accession>
<dbReference type="InterPro" id="IPR043128">
    <property type="entry name" value="Rev_trsase/Diguanyl_cyclase"/>
</dbReference>
<dbReference type="Pfam" id="PF00078">
    <property type="entry name" value="RVT_1"/>
    <property type="match status" value="1"/>
</dbReference>
<dbReference type="CDD" id="cd01647">
    <property type="entry name" value="RT_LTR"/>
    <property type="match status" value="1"/>
</dbReference>
<evidence type="ECO:0000313" key="3">
    <source>
        <dbReference type="EMBL" id="CAN65545.1"/>
    </source>
</evidence>